<dbReference type="CDD" id="cd07043">
    <property type="entry name" value="STAS_anti-anti-sigma_factors"/>
    <property type="match status" value="1"/>
</dbReference>
<dbReference type="STRING" id="1352936.M878_00735"/>
<feature type="domain" description="STAS" evidence="1">
    <location>
        <begin position="1"/>
        <end position="86"/>
    </location>
</feature>
<reference evidence="2 3" key="1">
    <citation type="journal article" date="2014" name="Genome Announc.">
        <title>Draft Genome Sequence of Streptomyces roseochromogenes subsp. oscitans DS 12.976, Producer of the Aminocoumarin Antibiotic Clorobiocin.</title>
        <authorList>
            <person name="Ruckert C."/>
            <person name="Kalinowski J."/>
            <person name="Heide L."/>
            <person name="Apel A.K."/>
        </authorList>
    </citation>
    <scope>NUCLEOTIDE SEQUENCE [LARGE SCALE GENOMIC DNA]</scope>
    <source>
        <strain evidence="2 3">DS 12.976</strain>
    </source>
</reference>
<evidence type="ECO:0000259" key="1">
    <source>
        <dbReference type="PROSITE" id="PS50801"/>
    </source>
</evidence>
<name>V6KXB9_STRRC</name>
<dbReference type="Proteomes" id="UP000017984">
    <property type="component" value="Chromosome"/>
</dbReference>
<dbReference type="SUPFAM" id="SSF52091">
    <property type="entry name" value="SpoIIaa-like"/>
    <property type="match status" value="1"/>
</dbReference>
<dbReference type="EMBL" id="AWQX01000006">
    <property type="protein sequence ID" value="EST36653.1"/>
    <property type="molecule type" value="Genomic_DNA"/>
</dbReference>
<dbReference type="InterPro" id="IPR002645">
    <property type="entry name" value="STAS_dom"/>
</dbReference>
<proteinExistence type="predicted"/>
<comment type="caution">
    <text evidence="2">The sequence shown here is derived from an EMBL/GenBank/DDBJ whole genome shotgun (WGS) entry which is preliminary data.</text>
</comment>
<dbReference type="HOGENOM" id="CLU_2248652_0_0_11"/>
<evidence type="ECO:0000313" key="2">
    <source>
        <dbReference type="EMBL" id="EST36653.1"/>
    </source>
</evidence>
<evidence type="ECO:0000313" key="3">
    <source>
        <dbReference type="Proteomes" id="UP000017984"/>
    </source>
</evidence>
<dbReference type="InterPro" id="IPR036513">
    <property type="entry name" value="STAS_dom_sf"/>
</dbReference>
<protein>
    <recommendedName>
        <fullName evidence="1">STAS domain-containing protein</fullName>
    </recommendedName>
</protein>
<dbReference type="AlphaFoldDB" id="V6KXB9"/>
<gene>
    <name evidence="2" type="ORF">M878_00735</name>
</gene>
<keyword evidence="3" id="KW-1185">Reference proteome</keyword>
<dbReference type="Gene3D" id="3.30.750.24">
    <property type="entry name" value="STAS domain"/>
    <property type="match status" value="1"/>
</dbReference>
<organism evidence="2 3">
    <name type="scientific">Streptomyces roseochromogenus subsp. oscitans DS 12.976</name>
    <dbReference type="NCBI Taxonomy" id="1352936"/>
    <lineage>
        <taxon>Bacteria</taxon>
        <taxon>Bacillati</taxon>
        <taxon>Actinomycetota</taxon>
        <taxon>Actinomycetes</taxon>
        <taxon>Kitasatosporales</taxon>
        <taxon>Streptomycetaceae</taxon>
        <taxon>Streptomyces</taxon>
    </lineage>
</organism>
<accession>V6KXB9</accession>
<dbReference type="Pfam" id="PF01740">
    <property type="entry name" value="STAS"/>
    <property type="match status" value="1"/>
</dbReference>
<sequence length="104" mass="11482">MVVRMSGEITAENAERVDQGLRNALRTHPRILEVDLQHVTYLAGDSARAFLPALRTSRLYGTRVVVTHASAQARSTLQRLGLTNMLDIREGNAPDNGRPDSRTS</sequence>
<dbReference type="PROSITE" id="PS50801">
    <property type="entry name" value="STAS"/>
    <property type="match status" value="1"/>
</dbReference>